<dbReference type="InterPro" id="IPR027417">
    <property type="entry name" value="P-loop_NTPase"/>
</dbReference>
<keyword evidence="3 7" id="KW-0547">Nucleotide-binding</keyword>
<sequence length="479" mass="52889">MKSENDMSGRETQSELFKRYHAALRTRVGDAKYTSWFKDLGLEEYSEDCVTLSTGSEAKRDMLDHRFFPVLKETWLKEVGPFRKMQLTVLKNALSAHAARIDAQEEQRAAKAENAAAPAAGLRGPKETKDKDAAFEDLATPLDPRRTFSSFAVDASNRIAWAAAQEALSEGRARELIYVYGPSGVGKTHLLQAIAHAWLEEAERGAAGYVTYNNLSNACVSAVWSNATSALHKTLLAHNFLAFDDIHFLNGKNRTQEELLIVIDAALDSGKQVVIAGELPPAKLAEAGLNQRLADRLAGGICAPVHPGDETLRMAVLKKRLEQSPAACTVSEDALAFIARTFTQSMRETIGALNQLLLMYGAEEIVVDLDEAKSVLKSRLDDRRRAATIEDAIAAGAEAFGLKLEDMTGRSQPQRIVRARHAVVWCAREVLKESFPRIGKALKRDHTTVMSSYRRAQALIERDKAFQDGVKRIREALED</sequence>
<dbReference type="Gene3D" id="1.10.8.60">
    <property type="match status" value="1"/>
</dbReference>
<evidence type="ECO:0000259" key="10">
    <source>
        <dbReference type="SMART" id="SM00760"/>
    </source>
</evidence>
<comment type="similarity">
    <text evidence="8">Belongs to the DnaA family.</text>
</comment>
<dbReference type="PANTHER" id="PTHR30050">
    <property type="entry name" value="CHROMOSOMAL REPLICATION INITIATOR PROTEIN DNAA"/>
    <property type="match status" value="1"/>
</dbReference>
<keyword evidence="12" id="KW-1185">Reference proteome</keyword>
<keyword evidence="5" id="KW-0446">Lipid-binding</keyword>
<evidence type="ECO:0000256" key="1">
    <source>
        <dbReference type="ARBA" id="ARBA00022490"/>
    </source>
</evidence>
<dbReference type="SMART" id="SM00760">
    <property type="entry name" value="Bac_DnaA_C"/>
    <property type="match status" value="1"/>
</dbReference>
<keyword evidence="4 7" id="KW-0067">ATP-binding</keyword>
<proteinExistence type="inferred from homology"/>
<dbReference type="Proteomes" id="UP000239504">
    <property type="component" value="Unassembled WGS sequence"/>
</dbReference>
<dbReference type="RefSeq" id="WP_104829924.1">
    <property type="nucleotide sequence ID" value="NZ_PJCH01000005.1"/>
</dbReference>
<comment type="function">
    <text evidence="7">Plays an essential role in the initiation and regulation of chromosomal replication. ATP-DnaA binds to the origin of replication (oriC) to initiate formation of the DNA replication initiation complex once per cell cycle. Binds the DnaA box (a 9 base pair repeat at the origin) and separates the double-stranded (ds)DNA. Forms a right-handed helical filament on oriC DNA; dsDNA binds to the exterior of the filament while single-stranded (ss)DNA is stabiized in the filament's interior. The ATP-DnaA-oriC complex binds and stabilizes one strand of the AT-rich DNA unwinding element (DUE), permitting loading of DNA polymerase. After initiation quickly degrades to an ADP-DnaA complex that is not apt for DNA replication. Binds acidic phospholipids.</text>
</comment>
<evidence type="ECO:0000256" key="8">
    <source>
        <dbReference type="RuleBase" id="RU004227"/>
    </source>
</evidence>
<evidence type="ECO:0000256" key="6">
    <source>
        <dbReference type="ARBA" id="ARBA00023125"/>
    </source>
</evidence>
<feature type="domain" description="Chromosomal replication initiator DnaA C-terminal" evidence="10">
    <location>
        <begin position="388"/>
        <end position="456"/>
    </location>
</feature>
<dbReference type="Pfam" id="PF11638">
    <property type="entry name" value="DnaA_N"/>
    <property type="match status" value="1"/>
</dbReference>
<dbReference type="Gene3D" id="1.10.1750.10">
    <property type="match status" value="1"/>
</dbReference>
<keyword evidence="1" id="KW-0963">Cytoplasm</keyword>
<organism evidence="11 12">
    <name type="scientific">Hyphococcus luteus</name>
    <dbReference type="NCBI Taxonomy" id="2058213"/>
    <lineage>
        <taxon>Bacteria</taxon>
        <taxon>Pseudomonadati</taxon>
        <taxon>Pseudomonadota</taxon>
        <taxon>Alphaproteobacteria</taxon>
        <taxon>Parvularculales</taxon>
        <taxon>Parvularculaceae</taxon>
        <taxon>Hyphococcus</taxon>
    </lineage>
</organism>
<dbReference type="GO" id="GO:0008289">
    <property type="term" value="F:lipid binding"/>
    <property type="evidence" value="ECO:0007669"/>
    <property type="project" value="UniProtKB-KW"/>
</dbReference>
<keyword evidence="2 7" id="KW-0235">DNA replication</keyword>
<evidence type="ECO:0000256" key="9">
    <source>
        <dbReference type="SAM" id="MobiDB-lite"/>
    </source>
</evidence>
<dbReference type="EMBL" id="PJCH01000005">
    <property type="protein sequence ID" value="PQA88682.1"/>
    <property type="molecule type" value="Genomic_DNA"/>
</dbReference>
<dbReference type="Gene3D" id="3.30.300.180">
    <property type="match status" value="1"/>
</dbReference>
<dbReference type="PRINTS" id="PR00051">
    <property type="entry name" value="DNAA"/>
</dbReference>
<dbReference type="OrthoDB" id="9807019at2"/>
<dbReference type="SUPFAM" id="SSF48295">
    <property type="entry name" value="TrpR-like"/>
    <property type="match status" value="1"/>
</dbReference>
<keyword evidence="6 7" id="KW-0238">DNA-binding</keyword>
<dbReference type="GO" id="GO:0005886">
    <property type="term" value="C:plasma membrane"/>
    <property type="evidence" value="ECO:0007669"/>
    <property type="project" value="TreeGrafter"/>
</dbReference>
<dbReference type="InterPro" id="IPR024633">
    <property type="entry name" value="DnaA_N_dom"/>
</dbReference>
<evidence type="ECO:0000256" key="3">
    <source>
        <dbReference type="ARBA" id="ARBA00022741"/>
    </source>
</evidence>
<dbReference type="Pfam" id="PF00308">
    <property type="entry name" value="Bac_DnaA"/>
    <property type="match status" value="1"/>
</dbReference>
<accession>A0A2S7K864</accession>
<reference evidence="11 12" key="1">
    <citation type="submission" date="2017-12" db="EMBL/GenBank/DDBJ databases">
        <authorList>
            <person name="Hurst M.R.H."/>
        </authorList>
    </citation>
    <scope>NUCLEOTIDE SEQUENCE [LARGE SCALE GENOMIC DNA]</scope>
    <source>
        <strain evidence="11 12">SY-3-19</strain>
    </source>
</reference>
<dbReference type="Gene3D" id="3.40.50.300">
    <property type="entry name" value="P-loop containing nucleotide triphosphate hydrolases"/>
    <property type="match status" value="1"/>
</dbReference>
<dbReference type="InterPro" id="IPR010921">
    <property type="entry name" value="Trp_repressor/repl_initiator"/>
</dbReference>
<feature type="region of interest" description="Disordered" evidence="9">
    <location>
        <begin position="105"/>
        <end position="130"/>
    </location>
</feature>
<dbReference type="AlphaFoldDB" id="A0A2S7K864"/>
<dbReference type="InterPro" id="IPR038454">
    <property type="entry name" value="DnaA_N_sf"/>
</dbReference>
<evidence type="ECO:0000313" key="11">
    <source>
        <dbReference type="EMBL" id="PQA88682.1"/>
    </source>
</evidence>
<dbReference type="InterPro" id="IPR020591">
    <property type="entry name" value="Chromosome_initiator_DnaA-like"/>
</dbReference>
<evidence type="ECO:0000256" key="2">
    <source>
        <dbReference type="ARBA" id="ARBA00022705"/>
    </source>
</evidence>
<dbReference type="PANTHER" id="PTHR30050:SF2">
    <property type="entry name" value="CHROMOSOMAL REPLICATION INITIATOR PROTEIN DNAA"/>
    <property type="match status" value="1"/>
</dbReference>
<dbReference type="Pfam" id="PF08299">
    <property type="entry name" value="Bac_DnaA_C"/>
    <property type="match status" value="1"/>
</dbReference>
<dbReference type="GO" id="GO:0006270">
    <property type="term" value="P:DNA replication initiation"/>
    <property type="evidence" value="ECO:0007669"/>
    <property type="project" value="InterPro"/>
</dbReference>
<dbReference type="GO" id="GO:0006275">
    <property type="term" value="P:regulation of DNA replication"/>
    <property type="evidence" value="ECO:0007669"/>
    <property type="project" value="InterPro"/>
</dbReference>
<gene>
    <name evidence="11" type="ORF">CW354_10445</name>
</gene>
<comment type="caution">
    <text evidence="11">The sequence shown here is derived from an EMBL/GenBank/DDBJ whole genome shotgun (WGS) entry which is preliminary data.</text>
</comment>
<evidence type="ECO:0000256" key="7">
    <source>
        <dbReference type="RuleBase" id="RU000577"/>
    </source>
</evidence>
<name>A0A2S7K864_9PROT</name>
<evidence type="ECO:0000313" key="12">
    <source>
        <dbReference type="Proteomes" id="UP000239504"/>
    </source>
</evidence>
<dbReference type="InterPro" id="IPR013159">
    <property type="entry name" value="DnaA_C"/>
</dbReference>
<dbReference type="GO" id="GO:0005524">
    <property type="term" value="F:ATP binding"/>
    <property type="evidence" value="ECO:0007669"/>
    <property type="project" value="UniProtKB-KW"/>
</dbReference>
<dbReference type="InterPro" id="IPR013317">
    <property type="entry name" value="DnaA_dom"/>
</dbReference>
<dbReference type="GO" id="GO:0003688">
    <property type="term" value="F:DNA replication origin binding"/>
    <property type="evidence" value="ECO:0007669"/>
    <property type="project" value="TreeGrafter"/>
</dbReference>
<protein>
    <recommendedName>
        <fullName evidence="7">Chromosomal replication initiator protein DnaA</fullName>
    </recommendedName>
</protein>
<evidence type="ECO:0000256" key="5">
    <source>
        <dbReference type="ARBA" id="ARBA00023121"/>
    </source>
</evidence>
<dbReference type="SUPFAM" id="SSF52540">
    <property type="entry name" value="P-loop containing nucleoside triphosphate hydrolases"/>
    <property type="match status" value="1"/>
</dbReference>
<evidence type="ECO:0000256" key="4">
    <source>
        <dbReference type="ARBA" id="ARBA00022840"/>
    </source>
</evidence>
<dbReference type="CDD" id="cd06571">
    <property type="entry name" value="Bac_DnaA_C"/>
    <property type="match status" value="1"/>
</dbReference>